<dbReference type="Gene3D" id="1.10.10.10">
    <property type="entry name" value="Winged helix-like DNA-binding domain superfamily/Winged helix DNA-binding domain"/>
    <property type="match status" value="1"/>
</dbReference>
<reference evidence="5 6" key="1">
    <citation type="submission" date="2020-02" db="EMBL/GenBank/DDBJ databases">
        <title>Sequencing the genomes of 1000 actinobacteria strains.</title>
        <authorList>
            <person name="Klenk H.-P."/>
        </authorList>
    </citation>
    <scope>NUCLEOTIDE SEQUENCE [LARGE SCALE GENOMIC DNA]</scope>
    <source>
        <strain evidence="5 6">DSM 27960</strain>
    </source>
</reference>
<dbReference type="InterPro" id="IPR036390">
    <property type="entry name" value="WH_DNA-bd_sf"/>
</dbReference>
<dbReference type="CDD" id="cd00090">
    <property type="entry name" value="HTH_ARSR"/>
    <property type="match status" value="1"/>
</dbReference>
<dbReference type="Proteomes" id="UP000541033">
    <property type="component" value="Unassembled WGS sequence"/>
</dbReference>
<evidence type="ECO:0000256" key="1">
    <source>
        <dbReference type="ARBA" id="ARBA00023015"/>
    </source>
</evidence>
<evidence type="ECO:0000259" key="4">
    <source>
        <dbReference type="PROSITE" id="PS50987"/>
    </source>
</evidence>
<dbReference type="GO" id="GO:0003700">
    <property type="term" value="F:DNA-binding transcription factor activity"/>
    <property type="evidence" value="ECO:0007669"/>
    <property type="project" value="InterPro"/>
</dbReference>
<gene>
    <name evidence="5" type="ORF">FHX76_003270</name>
</gene>
<dbReference type="Pfam" id="PF01022">
    <property type="entry name" value="HTH_5"/>
    <property type="match status" value="1"/>
</dbReference>
<dbReference type="SMART" id="SM00418">
    <property type="entry name" value="HTH_ARSR"/>
    <property type="match status" value="1"/>
</dbReference>
<proteinExistence type="predicted"/>
<protein>
    <submittedName>
        <fullName evidence="5">ArsR family transcriptional regulator</fullName>
    </submittedName>
</protein>
<dbReference type="GO" id="GO:0003677">
    <property type="term" value="F:DNA binding"/>
    <property type="evidence" value="ECO:0007669"/>
    <property type="project" value="UniProtKB-KW"/>
</dbReference>
<dbReference type="PRINTS" id="PR00778">
    <property type="entry name" value="HTHARSR"/>
</dbReference>
<dbReference type="PROSITE" id="PS50987">
    <property type="entry name" value="HTH_ARSR_2"/>
    <property type="match status" value="1"/>
</dbReference>
<dbReference type="InterPro" id="IPR011991">
    <property type="entry name" value="ArsR-like_HTH"/>
</dbReference>
<dbReference type="InterPro" id="IPR001845">
    <property type="entry name" value="HTH_ArsR_DNA-bd_dom"/>
</dbReference>
<dbReference type="PANTHER" id="PTHR33154:SF18">
    <property type="entry name" value="ARSENICAL RESISTANCE OPERON REPRESSOR"/>
    <property type="match status" value="1"/>
</dbReference>
<keyword evidence="2" id="KW-0238">DNA-binding</keyword>
<comment type="caution">
    <text evidence="5">The sequence shown here is derived from an EMBL/GenBank/DDBJ whole genome shotgun (WGS) entry which is preliminary data.</text>
</comment>
<organism evidence="5 6">
    <name type="scientific">Lysinibacter cavernae</name>
    <dbReference type="NCBI Taxonomy" id="1640652"/>
    <lineage>
        <taxon>Bacteria</taxon>
        <taxon>Bacillati</taxon>
        <taxon>Actinomycetota</taxon>
        <taxon>Actinomycetes</taxon>
        <taxon>Micrococcales</taxon>
        <taxon>Microbacteriaceae</taxon>
        <taxon>Lysinibacter</taxon>
    </lineage>
</organism>
<dbReference type="SUPFAM" id="SSF46785">
    <property type="entry name" value="Winged helix' DNA-binding domain"/>
    <property type="match status" value="1"/>
</dbReference>
<evidence type="ECO:0000313" key="5">
    <source>
        <dbReference type="EMBL" id="NIH55349.1"/>
    </source>
</evidence>
<dbReference type="InterPro" id="IPR036388">
    <property type="entry name" value="WH-like_DNA-bd_sf"/>
</dbReference>
<dbReference type="EMBL" id="JAAMOX010000004">
    <property type="protein sequence ID" value="NIH55349.1"/>
    <property type="molecule type" value="Genomic_DNA"/>
</dbReference>
<feature type="domain" description="HTH arsR-type" evidence="4">
    <location>
        <begin position="24"/>
        <end position="121"/>
    </location>
</feature>
<dbReference type="AlphaFoldDB" id="A0A7X5R453"/>
<dbReference type="InterPro" id="IPR051081">
    <property type="entry name" value="HTH_MetalResp_TranReg"/>
</dbReference>
<name>A0A7X5R453_9MICO</name>
<evidence type="ECO:0000256" key="3">
    <source>
        <dbReference type="ARBA" id="ARBA00023163"/>
    </source>
</evidence>
<evidence type="ECO:0000313" key="6">
    <source>
        <dbReference type="Proteomes" id="UP000541033"/>
    </source>
</evidence>
<dbReference type="RefSeq" id="WP_167152468.1">
    <property type="nucleotide sequence ID" value="NZ_JAAMOX010000004.1"/>
</dbReference>
<keyword evidence="1" id="KW-0805">Transcription regulation</keyword>
<evidence type="ECO:0000256" key="2">
    <source>
        <dbReference type="ARBA" id="ARBA00023125"/>
    </source>
</evidence>
<sequence>MTIAEPLELRDVTVCAPNAPHSSISAERAAEVAATLKALADPARIRLLSIIFASEEGAVCVCDLTQPLGLGQPTVSHHLKILVAAGFLSREKRGTWAYFSPVPGALERVTSDLASVGGPANA</sequence>
<accession>A0A7X5R453</accession>
<keyword evidence="3" id="KW-0804">Transcription</keyword>
<dbReference type="NCBIfam" id="NF033788">
    <property type="entry name" value="HTH_metalloreg"/>
    <property type="match status" value="1"/>
</dbReference>
<keyword evidence="6" id="KW-1185">Reference proteome</keyword>
<dbReference type="PANTHER" id="PTHR33154">
    <property type="entry name" value="TRANSCRIPTIONAL REGULATOR, ARSR FAMILY"/>
    <property type="match status" value="1"/>
</dbReference>